<keyword evidence="3" id="KW-0805">Transcription regulation</keyword>
<dbReference type="PANTHER" id="PTHR46164">
    <property type="entry name" value="ATF6, ISOFORM C"/>
    <property type="match status" value="1"/>
</dbReference>
<comment type="similarity">
    <text evidence="2">Belongs to the bZIP family. ATF subfamily.</text>
</comment>
<organism evidence="11 12">
    <name type="scientific">Heterorhabditis bacteriophora</name>
    <name type="common">Entomopathogenic nematode worm</name>
    <dbReference type="NCBI Taxonomy" id="37862"/>
    <lineage>
        <taxon>Eukaryota</taxon>
        <taxon>Metazoa</taxon>
        <taxon>Ecdysozoa</taxon>
        <taxon>Nematoda</taxon>
        <taxon>Chromadorea</taxon>
        <taxon>Rhabditida</taxon>
        <taxon>Rhabditina</taxon>
        <taxon>Rhabditomorpha</taxon>
        <taxon>Strongyloidea</taxon>
        <taxon>Heterorhabditidae</taxon>
        <taxon>Heterorhabditis</taxon>
    </lineage>
</organism>
<evidence type="ECO:0000256" key="6">
    <source>
        <dbReference type="ARBA" id="ARBA00023242"/>
    </source>
</evidence>
<keyword evidence="9" id="KW-0812">Transmembrane</keyword>
<dbReference type="GO" id="GO:0016020">
    <property type="term" value="C:membrane"/>
    <property type="evidence" value="ECO:0007669"/>
    <property type="project" value="UniProtKB-SubCell"/>
</dbReference>
<evidence type="ECO:0000259" key="10">
    <source>
        <dbReference type="PROSITE" id="PS50217"/>
    </source>
</evidence>
<keyword evidence="7" id="KW-0175">Coiled coil</keyword>
<evidence type="ECO:0000256" key="8">
    <source>
        <dbReference type="SAM" id="MobiDB-lite"/>
    </source>
</evidence>
<dbReference type="AlphaFoldDB" id="A0A1I7X442"/>
<dbReference type="InterPro" id="IPR004827">
    <property type="entry name" value="bZIP"/>
</dbReference>
<evidence type="ECO:0000313" key="12">
    <source>
        <dbReference type="WBParaSite" id="Hba_12240"/>
    </source>
</evidence>
<sequence length="476" mass="54481">MRDLPSRSDQLPARPCSPSLDDLLSIDSSELLRSDTCFRFDDIESGSSHESDQMSMFMNELDFDAEFFRPGVQGPDYLPMDLGKDEYGSNHSSDSGKYSPSSSSSDGTTDNSIWAYNYEPSTSLEYAQQPTNMTDTQHEYTSQSKMPVSRISSLSYNGTGQTIVVKPEPSPTPVPIFISQTTGTQLKPIPVFPTSQSSIVKPVTSQSNNITYISRDPREEEYRRKQEDRKMKNRAAAQASRIRKKCEIDEMKSRVGQLEEENARLRIENDELRQKVARYEGTTLTSYWPGSPSRKRTAVAGACLMAVFMMVTIYPIDITSPSHLPAVAYQSKPSSVNQKKGRLLEIDDDYDSQVNILTFNKCFIVIIILVFFYINLGNKTIAYLSHIKSYANFYLIINRFRDRREKIRKYLRMGKNWMGNERVVTSYSMPTWEEYEKMATEIQQRPDMLYVVTMKLFRATVDLTNITFEFEGMSNF</sequence>
<dbReference type="GO" id="GO:0000981">
    <property type="term" value="F:DNA-binding transcription factor activity, RNA polymerase II-specific"/>
    <property type="evidence" value="ECO:0007669"/>
    <property type="project" value="TreeGrafter"/>
</dbReference>
<evidence type="ECO:0000256" key="3">
    <source>
        <dbReference type="ARBA" id="ARBA00023015"/>
    </source>
</evidence>
<evidence type="ECO:0000313" key="11">
    <source>
        <dbReference type="Proteomes" id="UP000095283"/>
    </source>
</evidence>
<dbReference type="GO" id="GO:0030968">
    <property type="term" value="P:endoplasmic reticulum unfolded protein response"/>
    <property type="evidence" value="ECO:0007669"/>
    <property type="project" value="TreeGrafter"/>
</dbReference>
<keyword evidence="6" id="KW-0539">Nucleus</keyword>
<evidence type="ECO:0000256" key="4">
    <source>
        <dbReference type="ARBA" id="ARBA00023125"/>
    </source>
</evidence>
<keyword evidence="4" id="KW-0238">DNA-binding</keyword>
<feature type="transmembrane region" description="Helical" evidence="9">
    <location>
        <begin position="356"/>
        <end position="376"/>
    </location>
</feature>
<dbReference type="InterPro" id="IPR046347">
    <property type="entry name" value="bZIP_sf"/>
</dbReference>
<evidence type="ECO:0000256" key="2">
    <source>
        <dbReference type="ARBA" id="ARBA00009050"/>
    </source>
</evidence>
<keyword evidence="9" id="KW-0472">Membrane</keyword>
<dbReference type="GO" id="GO:0000978">
    <property type="term" value="F:RNA polymerase II cis-regulatory region sequence-specific DNA binding"/>
    <property type="evidence" value="ECO:0007669"/>
    <property type="project" value="TreeGrafter"/>
</dbReference>
<dbReference type="PROSITE" id="PS00036">
    <property type="entry name" value="BZIP_BASIC"/>
    <property type="match status" value="1"/>
</dbReference>
<dbReference type="PROSITE" id="PS50217">
    <property type="entry name" value="BZIP"/>
    <property type="match status" value="1"/>
</dbReference>
<dbReference type="SUPFAM" id="SSF57959">
    <property type="entry name" value="Leucine zipper domain"/>
    <property type="match status" value="1"/>
</dbReference>
<dbReference type="InterPro" id="IPR051882">
    <property type="entry name" value="ATF_bZIP_TF"/>
</dbReference>
<dbReference type="PANTHER" id="PTHR46164:SF3">
    <property type="entry name" value="ATF6, ISOFORM C"/>
    <property type="match status" value="1"/>
</dbReference>
<dbReference type="SMART" id="SM00338">
    <property type="entry name" value="BRLZ"/>
    <property type="match status" value="1"/>
</dbReference>
<reference evidence="12" key="1">
    <citation type="submission" date="2016-11" db="UniProtKB">
        <authorList>
            <consortium name="WormBaseParasite"/>
        </authorList>
    </citation>
    <scope>IDENTIFICATION</scope>
</reference>
<feature type="domain" description="BZIP" evidence="10">
    <location>
        <begin position="223"/>
        <end position="280"/>
    </location>
</feature>
<keyword evidence="5" id="KW-0804">Transcription</keyword>
<feature type="transmembrane region" description="Helical" evidence="9">
    <location>
        <begin position="297"/>
        <end position="316"/>
    </location>
</feature>
<comment type="subcellular location">
    <subcellularLocation>
        <location evidence="1">Membrane</location>
        <topology evidence="1">Single-pass membrane protein</topology>
    </subcellularLocation>
</comment>
<dbReference type="Pfam" id="PF00170">
    <property type="entry name" value="bZIP_1"/>
    <property type="match status" value="1"/>
</dbReference>
<proteinExistence type="inferred from homology"/>
<protein>
    <submittedName>
        <fullName evidence="12">BZIP domain-containing protein</fullName>
    </submittedName>
</protein>
<feature type="coiled-coil region" evidence="7">
    <location>
        <begin position="241"/>
        <end position="282"/>
    </location>
</feature>
<evidence type="ECO:0000256" key="5">
    <source>
        <dbReference type="ARBA" id="ARBA00023163"/>
    </source>
</evidence>
<name>A0A1I7X442_HETBA</name>
<keyword evidence="11" id="KW-1185">Reference proteome</keyword>
<evidence type="ECO:0000256" key="1">
    <source>
        <dbReference type="ARBA" id="ARBA00004167"/>
    </source>
</evidence>
<evidence type="ECO:0000256" key="7">
    <source>
        <dbReference type="SAM" id="Coils"/>
    </source>
</evidence>
<evidence type="ECO:0000256" key="9">
    <source>
        <dbReference type="SAM" id="Phobius"/>
    </source>
</evidence>
<keyword evidence="9" id="KW-1133">Transmembrane helix</keyword>
<feature type="region of interest" description="Disordered" evidence="8">
    <location>
        <begin position="74"/>
        <end position="114"/>
    </location>
</feature>
<dbReference type="CDD" id="cd14691">
    <property type="entry name" value="bZIP_XBP1"/>
    <property type="match status" value="1"/>
</dbReference>
<feature type="region of interest" description="Disordered" evidence="8">
    <location>
        <begin position="1"/>
        <end position="22"/>
    </location>
</feature>
<dbReference type="WBParaSite" id="Hba_12240">
    <property type="protein sequence ID" value="Hba_12240"/>
    <property type="gene ID" value="Hba_12240"/>
</dbReference>
<dbReference type="Gene3D" id="1.20.5.170">
    <property type="match status" value="1"/>
</dbReference>
<accession>A0A1I7X442</accession>
<dbReference type="GO" id="GO:0005634">
    <property type="term" value="C:nucleus"/>
    <property type="evidence" value="ECO:0007669"/>
    <property type="project" value="TreeGrafter"/>
</dbReference>
<dbReference type="Proteomes" id="UP000095283">
    <property type="component" value="Unplaced"/>
</dbReference>
<feature type="compositionally biased region" description="Low complexity" evidence="8">
    <location>
        <begin position="92"/>
        <end position="112"/>
    </location>
</feature>